<dbReference type="GO" id="GO:0017168">
    <property type="term" value="F:5-oxoprolinase (ATP-hydrolyzing) activity"/>
    <property type="evidence" value="ECO:0007669"/>
    <property type="project" value="TreeGrafter"/>
</dbReference>
<dbReference type="InterPro" id="IPR003692">
    <property type="entry name" value="Hydantoinase_B"/>
</dbReference>
<dbReference type="Proteomes" id="UP000266305">
    <property type="component" value="Unassembled WGS sequence"/>
</dbReference>
<accession>A0AAX1USS5</accession>
<organism evidence="2 3">
    <name type="scientific">Cereibacter sphaeroides</name>
    <name type="common">Rhodobacter sphaeroides</name>
    <dbReference type="NCBI Taxonomy" id="1063"/>
    <lineage>
        <taxon>Bacteria</taxon>
        <taxon>Pseudomonadati</taxon>
        <taxon>Pseudomonadota</taxon>
        <taxon>Alphaproteobacteria</taxon>
        <taxon>Rhodobacterales</taxon>
        <taxon>Paracoccaceae</taxon>
        <taxon>Cereibacter</taxon>
    </lineage>
</organism>
<dbReference type="AlphaFoldDB" id="A0AAX1USS5"/>
<dbReference type="Pfam" id="PF02538">
    <property type="entry name" value="Hydantoinase_B"/>
    <property type="match status" value="1"/>
</dbReference>
<proteinExistence type="predicted"/>
<gene>
    <name evidence="2" type="ORF">D1114_01615</name>
</gene>
<reference evidence="2 3" key="1">
    <citation type="submission" date="2018-08" db="EMBL/GenBank/DDBJ databases">
        <title>Draft genome sequence of Rhodobacter sphaeroides FY.</title>
        <authorList>
            <person name="Rayyan A."/>
            <person name="Meyer T.E."/>
            <person name="Kyndt J.A."/>
        </authorList>
    </citation>
    <scope>NUCLEOTIDE SEQUENCE [LARGE SCALE GENOMIC DNA]</scope>
    <source>
        <strain evidence="2 3">FY</strain>
    </source>
</reference>
<comment type="caution">
    <text evidence="2">The sequence shown here is derived from an EMBL/GenBank/DDBJ whole genome shotgun (WGS) entry which is preliminary data.</text>
</comment>
<sequence>MALDPTDYAVISQALAAAAREMGEKLIRSAFSTILREARDGSAALLDRDGNTIAQAELIPMQLGTIGSVFQACAETYDLDSLTEDDFFIINDPYSGGQHLQDIFFFSPIFHEGQRVGFAASVAHHLDIGGGSPGLSPNARDVHSEGIVIPPTKFSYSRDWNGGILEKFLRANVRTPLQTMGDCDAQIASNRVGARRVGELCSKYGAAKVMEVMTEFQNYSERRFRAGIAAAPDGVYHGEDFIDDDGIGSEPVRVRAKVTIAGDRIEVDYEGTDAQVRTLLNAPLAATMSATVSCVKSVLTSPDIPFNAGVSRAISVKVPKGTILNPHYPAPVRARMNICYRAYNATMKALAQAVPDQVIASGFDTTTSGCLSWLGPTGFSVYLEIYGGGYGASSSANGCDAIDMPMANCANTPVEAIDQDYSFFRVERYALEPEAYGHGAHRGGAGFQKAFRILKDNATVALYSDRFRSEPQPLFGGTPGTRGACEIHRNGEIIRLGSKDMRDLQKGDLVVFRLGGGAGYGAPADRALAEIETDIANGMLGEETARRIYPQFAGRGGA</sequence>
<evidence type="ECO:0000313" key="2">
    <source>
        <dbReference type="EMBL" id="RHZ98811.1"/>
    </source>
</evidence>
<dbReference type="PANTHER" id="PTHR11365:SF23">
    <property type="entry name" value="HYPOTHETICAL 5-OXOPROLINASE (EUROFUNG)-RELATED"/>
    <property type="match status" value="1"/>
</dbReference>
<feature type="domain" description="Hydantoinase B/oxoprolinase" evidence="1">
    <location>
        <begin position="4"/>
        <end position="523"/>
    </location>
</feature>
<dbReference type="GO" id="GO:0006749">
    <property type="term" value="P:glutathione metabolic process"/>
    <property type="evidence" value="ECO:0007669"/>
    <property type="project" value="TreeGrafter"/>
</dbReference>
<dbReference type="GO" id="GO:0005829">
    <property type="term" value="C:cytosol"/>
    <property type="evidence" value="ECO:0007669"/>
    <property type="project" value="TreeGrafter"/>
</dbReference>
<protein>
    <submittedName>
        <fullName evidence="2">Hydantoinase B/oxoprolinase family protein</fullName>
    </submittedName>
</protein>
<dbReference type="PANTHER" id="PTHR11365">
    <property type="entry name" value="5-OXOPROLINASE RELATED"/>
    <property type="match status" value="1"/>
</dbReference>
<dbReference type="RefSeq" id="WP_118999110.1">
    <property type="nucleotide sequence ID" value="NZ_QWGP01000001.1"/>
</dbReference>
<evidence type="ECO:0000259" key="1">
    <source>
        <dbReference type="Pfam" id="PF02538"/>
    </source>
</evidence>
<dbReference type="InterPro" id="IPR045079">
    <property type="entry name" value="Oxoprolinase-like"/>
</dbReference>
<name>A0AAX1USS5_CERSP</name>
<evidence type="ECO:0000313" key="3">
    <source>
        <dbReference type="Proteomes" id="UP000266305"/>
    </source>
</evidence>
<dbReference type="EMBL" id="QWGP01000001">
    <property type="protein sequence ID" value="RHZ98811.1"/>
    <property type="molecule type" value="Genomic_DNA"/>
</dbReference>